<dbReference type="EMBL" id="CAKJTG010000003">
    <property type="protein sequence ID" value="CAG9606841.1"/>
    <property type="molecule type" value="Genomic_DNA"/>
</dbReference>
<evidence type="ECO:0000313" key="2">
    <source>
        <dbReference type="EMBL" id="CAG9606841.1"/>
    </source>
</evidence>
<dbReference type="Proteomes" id="UP000789845">
    <property type="component" value="Unassembled WGS sequence"/>
</dbReference>
<dbReference type="AlphaFoldDB" id="A0A9C7L8P2"/>
<proteinExistence type="predicted"/>
<keyword evidence="1" id="KW-0812">Transmembrane</keyword>
<keyword evidence="3" id="KW-1185">Reference proteome</keyword>
<keyword evidence="1" id="KW-0472">Membrane</keyword>
<accession>A0A9C7L8P2</accession>
<organism evidence="2 3">
    <name type="scientific">Pseudoneobacillus rhizosphaerae</name>
    <dbReference type="NCBI Taxonomy" id="2880968"/>
    <lineage>
        <taxon>Bacteria</taxon>
        <taxon>Bacillati</taxon>
        <taxon>Bacillota</taxon>
        <taxon>Bacilli</taxon>
        <taxon>Bacillales</taxon>
        <taxon>Bacillaceae</taxon>
        <taxon>Pseudoneobacillus</taxon>
    </lineage>
</organism>
<gene>
    <name evidence="2" type="ORF">NEOCIP111885_00529</name>
</gene>
<protein>
    <submittedName>
        <fullName evidence="2">Uncharacterized protein</fullName>
    </submittedName>
</protein>
<evidence type="ECO:0000256" key="1">
    <source>
        <dbReference type="SAM" id="Phobius"/>
    </source>
</evidence>
<comment type="caution">
    <text evidence="2">The sequence shown here is derived from an EMBL/GenBank/DDBJ whole genome shotgun (WGS) entry which is preliminary data.</text>
</comment>
<keyword evidence="1" id="KW-1133">Transmembrane helix</keyword>
<sequence>MHKIPPESFVIQGGFYFELLITILFLPLKKELLVNQPRSFMTSLFLRYQMKRPALKALSAAIEIQTAGNP</sequence>
<name>A0A9C7L8P2_9BACI</name>
<evidence type="ECO:0000313" key="3">
    <source>
        <dbReference type="Proteomes" id="UP000789845"/>
    </source>
</evidence>
<reference evidence="2" key="1">
    <citation type="submission" date="2021-10" db="EMBL/GenBank/DDBJ databases">
        <authorList>
            <person name="Criscuolo A."/>
        </authorList>
    </citation>
    <scope>NUCLEOTIDE SEQUENCE</scope>
    <source>
        <strain evidence="2">CIP111885</strain>
    </source>
</reference>
<feature type="transmembrane region" description="Helical" evidence="1">
    <location>
        <begin position="9"/>
        <end position="28"/>
    </location>
</feature>